<keyword evidence="3" id="KW-1185">Reference proteome</keyword>
<evidence type="ECO:0000256" key="1">
    <source>
        <dbReference type="SAM" id="Phobius"/>
    </source>
</evidence>
<dbReference type="EMBL" id="MBFU01000107">
    <property type="protein sequence ID" value="PWA02080.1"/>
    <property type="molecule type" value="Genomic_DNA"/>
</dbReference>
<keyword evidence="1" id="KW-0812">Transmembrane</keyword>
<evidence type="ECO:0000313" key="2">
    <source>
        <dbReference type="EMBL" id="PWA02080.1"/>
    </source>
</evidence>
<sequence length="525" mass="60111">MNGTDTHSNLFGHSTSVSKNYDSELNSYEYSQNPDLLSKINKENSIEGSKSSTYSEIKNVTESFYSEVKRNSVETHALDIGESTKDQINTEIRYPSSTFKSKDFDKSLIKSEYSLKNIKKFNNPIRTPKKKYHKLKQFFLNAKKQSLVKIDNTKPHKPSSFKTKVQATVHHLSSNKNTNPKEIKRYRKSYVNHWWRNFLLIFVALLCLIGSAIFVFIIIFFPKLMLNAMSSARITVNSFKIIPPEIYTLNNNILQKRAERTSFGNITYMTKSQSSGTFNISDYLYNGSYKASFWGIITNNAPLYIDIKILEPIKMCWNGYYIGKVINTQNFYIEPGTTKWSMLVVDIKLSLLYNPTNITNYNSTSKSSLLNTSKSNTRNTDKLKTKTQMLSAKNPNENMVSSTKSELEHRTINVKRNDKTSLETNSQKQIVKTFRYENTKPTFSKPSVQPTIISKENQTETLVNNDNVGELTKFFGFLDSAKSGKISNVTWTLTARVSSLGLSTILNFNKTVSFSCKHKYDCLLF</sequence>
<dbReference type="Proteomes" id="UP000245591">
    <property type="component" value="Unassembled WGS sequence"/>
</dbReference>
<comment type="caution">
    <text evidence="2">The sequence shown here is derived from an EMBL/GenBank/DDBJ whole genome shotgun (WGS) entry which is preliminary data.</text>
</comment>
<gene>
    <name evidence="2" type="ORF">BB558_001781</name>
</gene>
<dbReference type="AlphaFoldDB" id="A0A2U1JAD9"/>
<protein>
    <submittedName>
        <fullName evidence="2">Uncharacterized protein</fullName>
    </submittedName>
</protein>
<accession>A0A2U1JAD9</accession>
<evidence type="ECO:0000313" key="3">
    <source>
        <dbReference type="Proteomes" id="UP000245591"/>
    </source>
</evidence>
<organism evidence="2 3">
    <name type="scientific">Smittium angustum</name>
    <dbReference type="NCBI Taxonomy" id="133377"/>
    <lineage>
        <taxon>Eukaryota</taxon>
        <taxon>Fungi</taxon>
        <taxon>Fungi incertae sedis</taxon>
        <taxon>Zoopagomycota</taxon>
        <taxon>Kickxellomycotina</taxon>
        <taxon>Harpellomycetes</taxon>
        <taxon>Harpellales</taxon>
        <taxon>Legeriomycetaceae</taxon>
        <taxon>Smittium</taxon>
    </lineage>
</organism>
<keyword evidence="1" id="KW-0472">Membrane</keyword>
<feature type="transmembrane region" description="Helical" evidence="1">
    <location>
        <begin position="194"/>
        <end position="221"/>
    </location>
</feature>
<name>A0A2U1JAD9_SMIAN</name>
<proteinExistence type="predicted"/>
<reference evidence="2 3" key="1">
    <citation type="journal article" date="2018" name="MBio">
        <title>Comparative Genomics Reveals the Core Gene Toolbox for the Fungus-Insect Symbiosis.</title>
        <authorList>
            <person name="Wang Y."/>
            <person name="Stata M."/>
            <person name="Wang W."/>
            <person name="Stajich J.E."/>
            <person name="White M.M."/>
            <person name="Moncalvo J.M."/>
        </authorList>
    </citation>
    <scope>NUCLEOTIDE SEQUENCE [LARGE SCALE GENOMIC DNA]</scope>
    <source>
        <strain evidence="2 3">AUS-126-30</strain>
    </source>
</reference>
<keyword evidence="1" id="KW-1133">Transmembrane helix</keyword>